<organism evidence="4 5">
    <name type="scientific">Enterocloster lavalensis</name>
    <dbReference type="NCBI Taxonomy" id="460384"/>
    <lineage>
        <taxon>Bacteria</taxon>
        <taxon>Bacillati</taxon>
        <taxon>Bacillota</taxon>
        <taxon>Clostridia</taxon>
        <taxon>Lachnospirales</taxon>
        <taxon>Lachnospiraceae</taxon>
        <taxon>Enterocloster</taxon>
    </lineage>
</organism>
<evidence type="ECO:0000259" key="3">
    <source>
        <dbReference type="Pfam" id="PF13649"/>
    </source>
</evidence>
<dbReference type="Gene3D" id="3.40.50.150">
    <property type="entry name" value="Vaccinia Virus protein VP39"/>
    <property type="match status" value="1"/>
</dbReference>
<dbReference type="InterPro" id="IPR029063">
    <property type="entry name" value="SAM-dependent_MTases_sf"/>
</dbReference>
<reference evidence="5" key="1">
    <citation type="submission" date="2016-10" db="EMBL/GenBank/DDBJ databases">
        <authorList>
            <person name="Varghese N."/>
            <person name="Submissions S."/>
        </authorList>
    </citation>
    <scope>NUCLEOTIDE SEQUENCE [LARGE SCALE GENOMIC DNA]</scope>
    <source>
        <strain evidence="5">NLAE-zl-G277</strain>
    </source>
</reference>
<dbReference type="STRING" id="460384.SAMN05216313_11567"/>
<evidence type="ECO:0000256" key="2">
    <source>
        <dbReference type="ARBA" id="ARBA00022679"/>
    </source>
</evidence>
<dbReference type="GO" id="GO:0008168">
    <property type="term" value="F:methyltransferase activity"/>
    <property type="evidence" value="ECO:0007669"/>
    <property type="project" value="UniProtKB-KW"/>
</dbReference>
<dbReference type="InterPro" id="IPR041698">
    <property type="entry name" value="Methyltransf_25"/>
</dbReference>
<evidence type="ECO:0000313" key="4">
    <source>
        <dbReference type="EMBL" id="SET81194.1"/>
    </source>
</evidence>
<proteinExistence type="predicted"/>
<feature type="domain" description="Methyltransferase" evidence="3">
    <location>
        <begin position="44"/>
        <end position="134"/>
    </location>
</feature>
<dbReference type="CDD" id="cd02440">
    <property type="entry name" value="AdoMet_MTases"/>
    <property type="match status" value="1"/>
</dbReference>
<sequence length="237" mass="27362">MPANFQNIADYYDAMYVEPKEYEEETEKVIQLIEQYNQSDNTRILDIACGTGEQSLYLAKHYQVTGIDLSKEMLEKAREKVPAAEFLEEDMLDFKLNHRYKAAVNLYGSIGFAENLQRMENGIRCVWECLEEGGVLILTPWGTKETFAEEIVADCRERDGLQFCRMETVKRASGDKVEVEMFHLIGKGLAVQQFHHVQHITLFSEEEYKNALEKAGFTIRARLSEQEFRMGAFVCTK</sequence>
<dbReference type="PANTHER" id="PTHR43861:SF1">
    <property type="entry name" value="TRANS-ACONITATE 2-METHYLTRANSFERASE"/>
    <property type="match status" value="1"/>
</dbReference>
<dbReference type="GO" id="GO:0032259">
    <property type="term" value="P:methylation"/>
    <property type="evidence" value="ECO:0007669"/>
    <property type="project" value="UniProtKB-KW"/>
</dbReference>
<keyword evidence="1 4" id="KW-0489">Methyltransferase</keyword>
<dbReference type="Pfam" id="PF13649">
    <property type="entry name" value="Methyltransf_25"/>
    <property type="match status" value="1"/>
</dbReference>
<dbReference type="SUPFAM" id="SSF53335">
    <property type="entry name" value="S-adenosyl-L-methionine-dependent methyltransferases"/>
    <property type="match status" value="1"/>
</dbReference>
<gene>
    <name evidence="4" type="ORF">SAMN05216313_11567</name>
</gene>
<dbReference type="PANTHER" id="PTHR43861">
    <property type="entry name" value="TRANS-ACONITATE 2-METHYLTRANSFERASE-RELATED"/>
    <property type="match status" value="1"/>
</dbReference>
<evidence type="ECO:0000256" key="1">
    <source>
        <dbReference type="ARBA" id="ARBA00022603"/>
    </source>
</evidence>
<keyword evidence="2 4" id="KW-0808">Transferase</keyword>
<evidence type="ECO:0000313" key="5">
    <source>
        <dbReference type="Proteomes" id="UP000198508"/>
    </source>
</evidence>
<dbReference type="EMBL" id="FOIM01000015">
    <property type="protein sequence ID" value="SET81194.1"/>
    <property type="molecule type" value="Genomic_DNA"/>
</dbReference>
<name>A0A1I0HBH0_9FIRM</name>
<accession>A0A1I0HBH0</accession>
<dbReference type="Gene3D" id="2.20.130.10">
    <property type="entry name" value="CAC2371-like domains"/>
    <property type="match status" value="1"/>
</dbReference>
<dbReference type="Proteomes" id="UP000198508">
    <property type="component" value="Unassembled WGS sequence"/>
</dbReference>
<keyword evidence="5" id="KW-1185">Reference proteome</keyword>
<protein>
    <submittedName>
        <fullName evidence="4">Methyltransferase domain-containing protein</fullName>
    </submittedName>
</protein>
<dbReference type="AlphaFoldDB" id="A0A1I0HBH0"/>